<feature type="signal peptide" evidence="3">
    <location>
        <begin position="1"/>
        <end position="31"/>
    </location>
</feature>
<proteinExistence type="predicted"/>
<evidence type="ECO:0000256" key="3">
    <source>
        <dbReference type="SAM" id="SignalP"/>
    </source>
</evidence>
<evidence type="ECO:0008006" key="6">
    <source>
        <dbReference type="Google" id="ProtNLM"/>
    </source>
</evidence>
<dbReference type="PROSITE" id="PS51257">
    <property type="entry name" value="PROKAR_LIPOPROTEIN"/>
    <property type="match status" value="1"/>
</dbReference>
<evidence type="ECO:0000256" key="2">
    <source>
        <dbReference type="SAM" id="Phobius"/>
    </source>
</evidence>
<sequence length="601" mass="63192">MRVTGGRRAWLAGVLGVLLACGLLTAPPARAAGQLDEAIEALSGGETVWVAEDYAGVSPELVGLLRARYARADTTVRIAFVTEEIGEDAAASQQLAAAVGEPGVYMVHSEVRSALSDSPDRSEQTTTVGLSLDEWALFDEEMDRVGINEGNFLLTLPDLLDRDVTPGVRALAEDGGYYVDPAVTEAFPGLDEELLASAFAELPGLRVALVSGVSGPTDATMAALADGLADDGAALLLQFEDDDFSAVMATGPGVPYAISDLVSVVGGSAITEIPVPEMPGRLALLASALAETDLLTAAGERLGGQSLFVHPGVPGFDREAEYEQALSEAGQPVKVAFLPENVLALQLGDDLPWSGDDTELAGLLAGHIDWGTAPEEDQRVVVYRFSPYHGGHISGMSVAGGADFVRSAGSARAGGDDFAAGSLDALLDAVGAPAPEAGGSGGGAGEDRAAGGSGGGSGWVSPWMLIALVGLLPIGLLVRETFFVLSPRRRRIRAATARARKLARMTPQQLAKERERAELPALAARQDLEKLDEVLAGLPMPRTSPRRVRALQRIRSEHERLLQAHADAVTWEDVRSIRERAGRLTRALELWRRTEARPATD</sequence>
<keyword evidence="2" id="KW-0472">Membrane</keyword>
<dbReference type="STRING" id="1176198.SAMN05444716_10586"/>
<dbReference type="AlphaFoldDB" id="A0A1I6TYA7"/>
<gene>
    <name evidence="4" type="ORF">SAMN05444716_10586</name>
</gene>
<name>A0A1I6TYA7_9ACTN</name>
<evidence type="ECO:0000256" key="1">
    <source>
        <dbReference type="SAM" id="MobiDB-lite"/>
    </source>
</evidence>
<feature type="region of interest" description="Disordered" evidence="1">
    <location>
        <begin position="434"/>
        <end position="453"/>
    </location>
</feature>
<evidence type="ECO:0000313" key="4">
    <source>
        <dbReference type="EMBL" id="SFS94160.1"/>
    </source>
</evidence>
<evidence type="ECO:0000313" key="5">
    <source>
        <dbReference type="Proteomes" id="UP000198873"/>
    </source>
</evidence>
<feature type="chain" id="PRO_5011584640" description="DUF4350 domain-containing protein" evidence="3">
    <location>
        <begin position="32"/>
        <end position="601"/>
    </location>
</feature>
<keyword evidence="2" id="KW-0812">Transmembrane</keyword>
<dbReference type="RefSeq" id="WP_019434826.1">
    <property type="nucleotide sequence ID" value="NZ_FPAB01000005.1"/>
</dbReference>
<reference evidence="5" key="1">
    <citation type="submission" date="2016-10" db="EMBL/GenBank/DDBJ databases">
        <authorList>
            <person name="Varghese N."/>
            <person name="Submissions S."/>
        </authorList>
    </citation>
    <scope>NUCLEOTIDE SEQUENCE [LARGE SCALE GENOMIC DNA]</scope>
    <source>
        <strain evidence="5">CGMCC 4.7047</strain>
    </source>
</reference>
<keyword evidence="3" id="KW-0732">Signal</keyword>
<keyword evidence="5" id="KW-1185">Reference proteome</keyword>
<protein>
    <recommendedName>
        <fullName evidence="6">DUF4350 domain-containing protein</fullName>
    </recommendedName>
</protein>
<dbReference type="EMBL" id="FPAB01000005">
    <property type="protein sequence ID" value="SFS94160.1"/>
    <property type="molecule type" value="Genomic_DNA"/>
</dbReference>
<organism evidence="4 5">
    <name type="scientific">Streptomyces harbinensis</name>
    <dbReference type="NCBI Taxonomy" id="1176198"/>
    <lineage>
        <taxon>Bacteria</taxon>
        <taxon>Bacillati</taxon>
        <taxon>Actinomycetota</taxon>
        <taxon>Actinomycetes</taxon>
        <taxon>Kitasatosporales</taxon>
        <taxon>Streptomycetaceae</taxon>
        <taxon>Streptomyces</taxon>
    </lineage>
</organism>
<keyword evidence="2" id="KW-1133">Transmembrane helix</keyword>
<dbReference type="Proteomes" id="UP000198873">
    <property type="component" value="Unassembled WGS sequence"/>
</dbReference>
<feature type="transmembrane region" description="Helical" evidence="2">
    <location>
        <begin position="463"/>
        <end position="485"/>
    </location>
</feature>
<accession>A0A1I6TYA7</accession>